<evidence type="ECO:0000313" key="7">
    <source>
        <dbReference type="EMBL" id="KAF9469768.1"/>
    </source>
</evidence>
<evidence type="ECO:0000256" key="3">
    <source>
        <dbReference type="ARBA" id="ARBA00023027"/>
    </source>
</evidence>
<dbReference type="EMBL" id="MU150229">
    <property type="protein sequence ID" value="KAF9469768.1"/>
    <property type="molecule type" value="Genomic_DNA"/>
</dbReference>
<dbReference type="Pfam" id="PF14833">
    <property type="entry name" value="NAD_binding_11"/>
    <property type="match status" value="1"/>
</dbReference>
<protein>
    <recommendedName>
        <fullName evidence="9">6-phosphogluconate dehydrogenase NADP-binding domain-containing protein</fullName>
    </recommendedName>
</protein>
<dbReference type="PANTHER" id="PTHR43580">
    <property type="entry name" value="OXIDOREDUCTASE GLYR1-RELATED"/>
    <property type="match status" value="1"/>
</dbReference>
<keyword evidence="3" id="KW-0520">NAD</keyword>
<dbReference type="Pfam" id="PF03446">
    <property type="entry name" value="NAD_binding_2"/>
    <property type="match status" value="1"/>
</dbReference>
<evidence type="ECO:0000256" key="4">
    <source>
        <dbReference type="PIRSR" id="PIRSR000103-1"/>
    </source>
</evidence>
<dbReference type="GO" id="GO:0016491">
    <property type="term" value="F:oxidoreductase activity"/>
    <property type="evidence" value="ECO:0007669"/>
    <property type="project" value="UniProtKB-KW"/>
</dbReference>
<evidence type="ECO:0000259" key="5">
    <source>
        <dbReference type="Pfam" id="PF03446"/>
    </source>
</evidence>
<dbReference type="InterPro" id="IPR013328">
    <property type="entry name" value="6PGD_dom2"/>
</dbReference>
<dbReference type="InterPro" id="IPR006115">
    <property type="entry name" value="6PGDH_NADP-bd"/>
</dbReference>
<dbReference type="Gene3D" id="3.40.50.720">
    <property type="entry name" value="NAD(P)-binding Rossmann-like Domain"/>
    <property type="match status" value="1"/>
</dbReference>
<organism evidence="7 8">
    <name type="scientific">Collybia nuda</name>
    <dbReference type="NCBI Taxonomy" id="64659"/>
    <lineage>
        <taxon>Eukaryota</taxon>
        <taxon>Fungi</taxon>
        <taxon>Dikarya</taxon>
        <taxon>Basidiomycota</taxon>
        <taxon>Agaricomycotina</taxon>
        <taxon>Agaricomycetes</taxon>
        <taxon>Agaricomycetidae</taxon>
        <taxon>Agaricales</taxon>
        <taxon>Tricholomatineae</taxon>
        <taxon>Clitocybaceae</taxon>
        <taxon>Collybia</taxon>
    </lineage>
</organism>
<feature type="active site" evidence="4">
    <location>
        <position position="208"/>
    </location>
</feature>
<dbReference type="InterPro" id="IPR015815">
    <property type="entry name" value="HIBADH-related"/>
</dbReference>
<dbReference type="Gene3D" id="1.10.1040.10">
    <property type="entry name" value="N-(1-d-carboxylethyl)-l-norvaline Dehydrogenase, domain 2"/>
    <property type="match status" value="1"/>
</dbReference>
<proteinExistence type="inferred from homology"/>
<evidence type="ECO:0000313" key="8">
    <source>
        <dbReference type="Proteomes" id="UP000807353"/>
    </source>
</evidence>
<feature type="domain" description="3-hydroxyisobutyrate dehydrogenase-like NAD-binding" evidence="6">
    <location>
        <begin position="206"/>
        <end position="315"/>
    </location>
</feature>
<feature type="domain" description="6-phosphogluconate dehydrogenase NADP-binding" evidence="5">
    <location>
        <begin position="26"/>
        <end position="194"/>
    </location>
</feature>
<keyword evidence="2" id="KW-0560">Oxidoreductase</keyword>
<sequence length="347" mass="37862">MAELQSPSSDQHATWRPPSPTSYLLQIGFVGLGRIGYLMARNLAQHCASNKFPPLLVWNRTLEKSENLLTALGQAKIRIAKDPEQVALECDVIITNLANDAAVKSIYQLFTAALTLTPPTHDKLFIESGTTYPSLAGELHIVMTSIPHSHFITCPVFGTPPIAEKAQLLLIMSGDYSSKKLAARLLVPAIGRKIMDLGENVEKAPAFKLLGNSMLMGSLEVLSEAYTLARKSGIATDNVHDLVKEILPSPGLIIYSDRMANDRFDASNGFALEGGIKDASHVRRLMTQYHSPMPVIDTVHQHLLTTRALQEQKEQNGEATFETLDISGFIAGTRVASGLDGFDKKDT</sequence>
<comment type="similarity">
    <text evidence="1">Belongs to the HIBADH-related family. NP60 subfamily.</text>
</comment>
<dbReference type="InterPro" id="IPR036291">
    <property type="entry name" value="NAD(P)-bd_dom_sf"/>
</dbReference>
<dbReference type="InterPro" id="IPR008927">
    <property type="entry name" value="6-PGluconate_DH-like_C_sf"/>
</dbReference>
<dbReference type="PANTHER" id="PTHR43580:SF8">
    <property type="entry name" value="6-PHOSPHOGLUCONATE DEHYDROGENASE NADP-BINDING DOMAIN-CONTAINING PROTEIN-RELATED"/>
    <property type="match status" value="1"/>
</dbReference>
<dbReference type="InterPro" id="IPR051265">
    <property type="entry name" value="HIBADH-related_NP60_sf"/>
</dbReference>
<dbReference type="Proteomes" id="UP000807353">
    <property type="component" value="Unassembled WGS sequence"/>
</dbReference>
<evidence type="ECO:0000259" key="6">
    <source>
        <dbReference type="Pfam" id="PF14833"/>
    </source>
</evidence>
<keyword evidence="8" id="KW-1185">Reference proteome</keyword>
<reference evidence="7" key="1">
    <citation type="submission" date="2020-11" db="EMBL/GenBank/DDBJ databases">
        <authorList>
            <consortium name="DOE Joint Genome Institute"/>
            <person name="Ahrendt S."/>
            <person name="Riley R."/>
            <person name="Andreopoulos W."/>
            <person name="Labutti K."/>
            <person name="Pangilinan J."/>
            <person name="Ruiz-Duenas F.J."/>
            <person name="Barrasa J.M."/>
            <person name="Sanchez-Garcia M."/>
            <person name="Camarero S."/>
            <person name="Miyauchi S."/>
            <person name="Serrano A."/>
            <person name="Linde D."/>
            <person name="Babiker R."/>
            <person name="Drula E."/>
            <person name="Ayuso-Fernandez I."/>
            <person name="Pacheco R."/>
            <person name="Padilla G."/>
            <person name="Ferreira P."/>
            <person name="Barriuso J."/>
            <person name="Kellner H."/>
            <person name="Castanera R."/>
            <person name="Alfaro M."/>
            <person name="Ramirez L."/>
            <person name="Pisabarro A.G."/>
            <person name="Kuo A."/>
            <person name="Tritt A."/>
            <person name="Lipzen A."/>
            <person name="He G."/>
            <person name="Yan M."/>
            <person name="Ng V."/>
            <person name="Cullen D."/>
            <person name="Martin F."/>
            <person name="Rosso M.-N."/>
            <person name="Henrissat B."/>
            <person name="Hibbett D."/>
            <person name="Martinez A.T."/>
            <person name="Grigoriev I.V."/>
        </authorList>
    </citation>
    <scope>NUCLEOTIDE SEQUENCE</scope>
    <source>
        <strain evidence="7">CBS 247.69</strain>
    </source>
</reference>
<dbReference type="SUPFAM" id="SSF48179">
    <property type="entry name" value="6-phosphogluconate dehydrogenase C-terminal domain-like"/>
    <property type="match status" value="1"/>
</dbReference>
<comment type="caution">
    <text evidence="7">The sequence shown here is derived from an EMBL/GenBank/DDBJ whole genome shotgun (WGS) entry which is preliminary data.</text>
</comment>
<evidence type="ECO:0000256" key="2">
    <source>
        <dbReference type="ARBA" id="ARBA00023002"/>
    </source>
</evidence>
<gene>
    <name evidence="7" type="ORF">BDZ94DRAFT_1243214</name>
</gene>
<dbReference type="GO" id="GO:0050661">
    <property type="term" value="F:NADP binding"/>
    <property type="evidence" value="ECO:0007669"/>
    <property type="project" value="InterPro"/>
</dbReference>
<dbReference type="GO" id="GO:0051287">
    <property type="term" value="F:NAD binding"/>
    <property type="evidence" value="ECO:0007669"/>
    <property type="project" value="InterPro"/>
</dbReference>
<dbReference type="SUPFAM" id="SSF51735">
    <property type="entry name" value="NAD(P)-binding Rossmann-fold domains"/>
    <property type="match status" value="1"/>
</dbReference>
<dbReference type="AlphaFoldDB" id="A0A9P5YIX6"/>
<dbReference type="PIRSF" id="PIRSF000103">
    <property type="entry name" value="HIBADH"/>
    <property type="match status" value="1"/>
</dbReference>
<evidence type="ECO:0000256" key="1">
    <source>
        <dbReference type="ARBA" id="ARBA00007598"/>
    </source>
</evidence>
<name>A0A9P5YIX6_9AGAR</name>
<accession>A0A9P5YIX6</accession>
<dbReference type="OrthoDB" id="435038at2759"/>
<dbReference type="InterPro" id="IPR029154">
    <property type="entry name" value="HIBADH-like_NADP-bd"/>
</dbReference>
<evidence type="ECO:0008006" key="9">
    <source>
        <dbReference type="Google" id="ProtNLM"/>
    </source>
</evidence>